<dbReference type="EMBL" id="WKLC01001070">
    <property type="protein sequence ID" value="MSE17256.1"/>
    <property type="molecule type" value="Genomic_DNA"/>
</dbReference>
<comment type="caution">
    <text evidence="1">The sequence shown here is derived from an EMBL/GenBank/DDBJ whole genome shotgun (WGS) entry which is preliminary data.</text>
</comment>
<dbReference type="SUPFAM" id="SSF51445">
    <property type="entry name" value="(Trans)glycosidases"/>
    <property type="match status" value="1"/>
</dbReference>
<sequence length="125" mass="13941">HWFFPDQPMSLEDPERVPLHILLAQCWQRYQRPMLIAETGAEGEARAPWLQEISENVAVALDQGIAGEGVSLYPGVGYPAWADDRRSPGPLLGLADPNGNRNLHEPLALVLRSQQIKFATRNQTC</sequence>
<evidence type="ECO:0000313" key="2">
    <source>
        <dbReference type="Proteomes" id="UP000461948"/>
    </source>
</evidence>
<accession>A0A7X2MQB8</accession>
<dbReference type="InterPro" id="IPR017853">
    <property type="entry name" value="GH"/>
</dbReference>
<protein>
    <submittedName>
        <fullName evidence="1">Beta-glucosidase</fullName>
    </submittedName>
</protein>
<dbReference type="AlphaFoldDB" id="A0A7X2MQB8"/>
<organism evidence="1 2">
    <name type="scientific">Enterobacter agglomerans</name>
    <name type="common">Erwinia herbicola</name>
    <name type="synonym">Pantoea agglomerans</name>
    <dbReference type="NCBI Taxonomy" id="549"/>
    <lineage>
        <taxon>Bacteria</taxon>
        <taxon>Pseudomonadati</taxon>
        <taxon>Pseudomonadota</taxon>
        <taxon>Gammaproteobacteria</taxon>
        <taxon>Enterobacterales</taxon>
        <taxon>Erwiniaceae</taxon>
        <taxon>Pantoea</taxon>
        <taxon>Pantoea agglomerans group</taxon>
    </lineage>
</organism>
<dbReference type="Proteomes" id="UP000461948">
    <property type="component" value="Unassembled WGS sequence"/>
</dbReference>
<gene>
    <name evidence="1" type="ORF">GKC49_19720</name>
</gene>
<reference evidence="1 2" key="1">
    <citation type="submission" date="2019-11" db="EMBL/GenBank/DDBJ databases">
        <title>Draft Genome Sequence of Plant Growth-Promoting Rhizosphere-Associated Bacteria.</title>
        <authorList>
            <person name="Vasilyev I.Y."/>
            <person name="Radchenko V."/>
            <person name="Ilnitskaya E.V."/>
        </authorList>
    </citation>
    <scope>NUCLEOTIDE SEQUENCE [LARGE SCALE GENOMIC DNA]</scope>
    <source>
        <strain evidence="1 2">VRA_MhP_f</strain>
    </source>
</reference>
<feature type="non-terminal residue" evidence="1">
    <location>
        <position position="1"/>
    </location>
</feature>
<evidence type="ECO:0000313" key="1">
    <source>
        <dbReference type="EMBL" id="MSE17256.1"/>
    </source>
</evidence>
<proteinExistence type="predicted"/>
<name>A0A7X2MQB8_ENTAG</name>